<evidence type="ECO:0000313" key="3">
    <source>
        <dbReference type="Proteomes" id="UP000887013"/>
    </source>
</evidence>
<keyword evidence="1" id="KW-0812">Transmembrane</keyword>
<comment type="caution">
    <text evidence="2">The sequence shown here is derived from an EMBL/GenBank/DDBJ whole genome shotgun (WGS) entry which is preliminary data.</text>
</comment>
<dbReference type="EMBL" id="BMAW01095922">
    <property type="protein sequence ID" value="GFS72592.1"/>
    <property type="molecule type" value="Genomic_DNA"/>
</dbReference>
<organism evidence="2 3">
    <name type="scientific">Nephila pilipes</name>
    <name type="common">Giant wood spider</name>
    <name type="synonym">Nephila maculata</name>
    <dbReference type="NCBI Taxonomy" id="299642"/>
    <lineage>
        <taxon>Eukaryota</taxon>
        <taxon>Metazoa</taxon>
        <taxon>Ecdysozoa</taxon>
        <taxon>Arthropoda</taxon>
        <taxon>Chelicerata</taxon>
        <taxon>Arachnida</taxon>
        <taxon>Araneae</taxon>
        <taxon>Araneomorphae</taxon>
        <taxon>Entelegynae</taxon>
        <taxon>Araneoidea</taxon>
        <taxon>Nephilidae</taxon>
        <taxon>Nephila</taxon>
    </lineage>
</organism>
<dbReference type="Proteomes" id="UP000887013">
    <property type="component" value="Unassembled WGS sequence"/>
</dbReference>
<gene>
    <name evidence="2" type="ORF">NPIL_160691</name>
</gene>
<keyword evidence="3" id="KW-1185">Reference proteome</keyword>
<sequence>MDSEKGVIFKLFLAFSVLSVTPSFSLLLLLLPFHGKFLGYFLHIGKNVVSFIVEQSRHGTFEWRHRSCLVLRSERFGCRAGHSFRKNVRDVEVQLKTNNTFLFIFVRYIRKK</sequence>
<keyword evidence="1" id="KW-1133">Transmembrane helix</keyword>
<proteinExistence type="predicted"/>
<accession>A0A8X6T492</accession>
<keyword evidence="1" id="KW-0472">Membrane</keyword>
<evidence type="ECO:0000313" key="2">
    <source>
        <dbReference type="EMBL" id="GFS72592.1"/>
    </source>
</evidence>
<reference evidence="2" key="1">
    <citation type="submission" date="2020-08" db="EMBL/GenBank/DDBJ databases">
        <title>Multicomponent nature underlies the extraordinary mechanical properties of spider dragline silk.</title>
        <authorList>
            <person name="Kono N."/>
            <person name="Nakamura H."/>
            <person name="Mori M."/>
            <person name="Yoshida Y."/>
            <person name="Ohtoshi R."/>
            <person name="Malay A.D."/>
            <person name="Moran D.A.P."/>
            <person name="Tomita M."/>
            <person name="Numata K."/>
            <person name="Arakawa K."/>
        </authorList>
    </citation>
    <scope>NUCLEOTIDE SEQUENCE</scope>
</reference>
<dbReference type="OrthoDB" id="10489703at2759"/>
<name>A0A8X6T492_NEPPI</name>
<evidence type="ECO:0000256" key="1">
    <source>
        <dbReference type="SAM" id="Phobius"/>
    </source>
</evidence>
<protein>
    <submittedName>
        <fullName evidence="2">Uncharacterized protein</fullName>
    </submittedName>
</protein>
<feature type="transmembrane region" description="Helical" evidence="1">
    <location>
        <begin position="12"/>
        <end position="33"/>
    </location>
</feature>
<dbReference type="AlphaFoldDB" id="A0A8X6T492"/>